<reference evidence="1 2" key="1">
    <citation type="submission" date="2021-01" db="EMBL/GenBank/DDBJ databases">
        <title>Genome sequencing of Micromonospora fiedleri MG-37.</title>
        <authorList>
            <person name="Moreland P.E.J."/>
            <person name="Stach J.E.M."/>
        </authorList>
    </citation>
    <scope>NUCLEOTIDE SEQUENCE [LARGE SCALE GENOMIC DNA]</scope>
    <source>
        <strain evidence="1 2">MG-37</strain>
    </source>
</reference>
<evidence type="ECO:0000313" key="1">
    <source>
        <dbReference type="EMBL" id="MBL6279187.1"/>
    </source>
</evidence>
<name>A0ABS1US70_9ACTN</name>
<sequence length="146" mass="15651">MQAPTPPQEAITAANSPDWSTRAAAGQQLAAWADQDDIADILQRLLLDCGNTAVVEATCLALLRRNDIHGTRLVARATTTAHDLLTIGLDHLDHLHDAVVNYLLPDWLGQVTGTVDAFLILCNALAQHPDSTTATGARELASWARP</sequence>
<organism evidence="1 2">
    <name type="scientific">Micromonospora fiedleri</name>
    <dbReference type="NCBI Taxonomy" id="1157498"/>
    <lineage>
        <taxon>Bacteria</taxon>
        <taxon>Bacillati</taxon>
        <taxon>Actinomycetota</taxon>
        <taxon>Actinomycetes</taxon>
        <taxon>Micromonosporales</taxon>
        <taxon>Micromonosporaceae</taxon>
        <taxon>Micromonospora</taxon>
    </lineage>
</organism>
<proteinExistence type="predicted"/>
<dbReference type="RefSeq" id="WP_203223536.1">
    <property type="nucleotide sequence ID" value="NZ_JAETXL010000009.1"/>
</dbReference>
<evidence type="ECO:0008006" key="3">
    <source>
        <dbReference type="Google" id="ProtNLM"/>
    </source>
</evidence>
<comment type="caution">
    <text evidence="1">The sequence shown here is derived from an EMBL/GenBank/DDBJ whole genome shotgun (WGS) entry which is preliminary data.</text>
</comment>
<dbReference type="Proteomes" id="UP000661193">
    <property type="component" value="Unassembled WGS sequence"/>
</dbReference>
<evidence type="ECO:0000313" key="2">
    <source>
        <dbReference type="Proteomes" id="UP000661193"/>
    </source>
</evidence>
<accession>A0ABS1US70</accession>
<protein>
    <recommendedName>
        <fullName evidence="3">HEAT repeat-containing protein</fullName>
    </recommendedName>
</protein>
<gene>
    <name evidence="1" type="ORF">JMF97_23815</name>
</gene>
<dbReference type="EMBL" id="JAETXL010000009">
    <property type="protein sequence ID" value="MBL6279187.1"/>
    <property type="molecule type" value="Genomic_DNA"/>
</dbReference>
<keyword evidence="2" id="KW-1185">Reference proteome</keyword>